<comment type="caution">
    <text evidence="6">The sequence shown here is derived from an EMBL/GenBank/DDBJ whole genome shotgun (WGS) entry which is preliminary data.</text>
</comment>
<keyword evidence="7" id="KW-1185">Reference proteome</keyword>
<evidence type="ECO:0000313" key="6">
    <source>
        <dbReference type="EMBL" id="KAK0425993.1"/>
    </source>
</evidence>
<dbReference type="EC" id="2.5.1.18" evidence="1"/>
<dbReference type="Gene3D" id="3.40.30.10">
    <property type="entry name" value="Glutaredoxin"/>
    <property type="match status" value="1"/>
</dbReference>
<evidence type="ECO:0000256" key="4">
    <source>
        <dbReference type="ARBA" id="ARBA00047960"/>
    </source>
</evidence>
<organism evidence="6 7">
    <name type="scientific">Steinernema hermaphroditum</name>
    <dbReference type="NCBI Taxonomy" id="289476"/>
    <lineage>
        <taxon>Eukaryota</taxon>
        <taxon>Metazoa</taxon>
        <taxon>Ecdysozoa</taxon>
        <taxon>Nematoda</taxon>
        <taxon>Chromadorea</taxon>
        <taxon>Rhabditida</taxon>
        <taxon>Tylenchina</taxon>
        <taxon>Panagrolaimomorpha</taxon>
        <taxon>Strongyloidoidea</taxon>
        <taxon>Steinernematidae</taxon>
        <taxon>Steinernema</taxon>
    </lineage>
</organism>
<name>A0AA39IKH5_9BILA</name>
<dbReference type="EMBL" id="JAUCMV010000001">
    <property type="protein sequence ID" value="KAK0425993.1"/>
    <property type="molecule type" value="Genomic_DNA"/>
</dbReference>
<evidence type="ECO:0000313" key="7">
    <source>
        <dbReference type="Proteomes" id="UP001175271"/>
    </source>
</evidence>
<dbReference type="GO" id="GO:0004364">
    <property type="term" value="F:glutathione transferase activity"/>
    <property type="evidence" value="ECO:0007669"/>
    <property type="project" value="UniProtKB-EC"/>
</dbReference>
<dbReference type="PROSITE" id="PS50404">
    <property type="entry name" value="GST_NTER"/>
    <property type="match status" value="1"/>
</dbReference>
<accession>A0AA39IKH5</accession>
<protein>
    <recommendedName>
        <fullName evidence="1">glutathione transferase</fullName>
        <ecNumber evidence="1">2.5.1.18</ecNumber>
    </recommendedName>
</protein>
<proteinExistence type="inferred from homology"/>
<reference evidence="6" key="1">
    <citation type="submission" date="2023-06" db="EMBL/GenBank/DDBJ databases">
        <title>Genomic analysis of the entomopathogenic nematode Steinernema hermaphroditum.</title>
        <authorList>
            <person name="Schwarz E.M."/>
            <person name="Heppert J.K."/>
            <person name="Baniya A."/>
            <person name="Schwartz H.T."/>
            <person name="Tan C.-H."/>
            <person name="Antoshechkin I."/>
            <person name="Sternberg P.W."/>
            <person name="Goodrich-Blair H."/>
            <person name="Dillman A.R."/>
        </authorList>
    </citation>
    <scope>NUCLEOTIDE SEQUENCE</scope>
    <source>
        <strain evidence="6">PS9179</strain>
        <tissue evidence="6">Whole animal</tissue>
    </source>
</reference>
<evidence type="ECO:0000259" key="5">
    <source>
        <dbReference type="PROSITE" id="PS50404"/>
    </source>
</evidence>
<evidence type="ECO:0000256" key="3">
    <source>
        <dbReference type="ARBA" id="ARBA00038317"/>
    </source>
</evidence>
<dbReference type="AlphaFoldDB" id="A0AA39IKH5"/>
<feature type="domain" description="GST N-terminal" evidence="5">
    <location>
        <begin position="2"/>
        <end position="61"/>
    </location>
</feature>
<dbReference type="InterPro" id="IPR036249">
    <property type="entry name" value="Thioredoxin-like_sf"/>
</dbReference>
<dbReference type="GO" id="GO:0006749">
    <property type="term" value="P:glutathione metabolic process"/>
    <property type="evidence" value="ECO:0007669"/>
    <property type="project" value="TreeGrafter"/>
</dbReference>
<dbReference type="SUPFAM" id="SSF52833">
    <property type="entry name" value="Thioredoxin-like"/>
    <property type="match status" value="1"/>
</dbReference>
<dbReference type="Gene3D" id="1.20.1050.130">
    <property type="match status" value="1"/>
</dbReference>
<sequence>MPTYKLYYFQGRGRAEHIRQIFKLTGKEFEDVVPVLEVDGVNIGQTLAISRFLGRQFAHHLAESLLNILEKLLQFEQEYTALEIEDLRVRLS</sequence>
<dbReference type="PANTHER" id="PTHR11571">
    <property type="entry name" value="GLUTATHIONE S-TRANSFERASE"/>
    <property type="match status" value="1"/>
</dbReference>
<dbReference type="InterPro" id="IPR004045">
    <property type="entry name" value="Glutathione_S-Trfase_N"/>
</dbReference>
<dbReference type="CDD" id="cd03039">
    <property type="entry name" value="GST_N_Sigma_like"/>
    <property type="match status" value="1"/>
</dbReference>
<dbReference type="PANTHER" id="PTHR11571:SF224">
    <property type="entry name" value="HEMATOPOIETIC PROSTAGLANDIN D SYNTHASE"/>
    <property type="match status" value="1"/>
</dbReference>
<evidence type="ECO:0000256" key="2">
    <source>
        <dbReference type="ARBA" id="ARBA00022679"/>
    </source>
</evidence>
<dbReference type="InterPro" id="IPR050213">
    <property type="entry name" value="GST_superfamily"/>
</dbReference>
<gene>
    <name evidence="6" type="ORF">QR680_009492</name>
</gene>
<comment type="similarity">
    <text evidence="3">Belongs to the GST superfamily. Sigma family.</text>
</comment>
<keyword evidence="2" id="KW-0808">Transferase</keyword>
<comment type="catalytic activity">
    <reaction evidence="4">
        <text>RX + glutathione = an S-substituted glutathione + a halide anion + H(+)</text>
        <dbReference type="Rhea" id="RHEA:16437"/>
        <dbReference type="ChEBI" id="CHEBI:15378"/>
        <dbReference type="ChEBI" id="CHEBI:16042"/>
        <dbReference type="ChEBI" id="CHEBI:17792"/>
        <dbReference type="ChEBI" id="CHEBI:57925"/>
        <dbReference type="ChEBI" id="CHEBI:90779"/>
        <dbReference type="EC" id="2.5.1.18"/>
    </reaction>
</comment>
<evidence type="ECO:0000256" key="1">
    <source>
        <dbReference type="ARBA" id="ARBA00012452"/>
    </source>
</evidence>
<dbReference type="Proteomes" id="UP001175271">
    <property type="component" value="Unassembled WGS sequence"/>
</dbReference>